<dbReference type="PANTHER" id="PTHR30468">
    <property type="entry name" value="ALPHA-KETOGLUTARATE-DEPENDENT SULFONATE DIOXYGENASE"/>
    <property type="match status" value="1"/>
</dbReference>
<sequence length="314" mass="34352">MTTTTAPATTTDTGLRLKKLGQHIGARIEGLDLSGPLEEGTVSAIRAALNEHKALVFTDAGISSDAQQEAFAAHFGPLTTAHPTVTFHEGTPKTVLPVDSEESVANQWHTDVTFVINPPQISTLRAVVLPTYGGETLIANTAAAYKSLPRELQHLAQTLWAEHTNASDYIRPRTVQGEKEQQYQQAFVSQTFRTVHPVVRVHPLTGEKGLFIGAFAQRLRILGVSAHESADLLRLLQAHVTRPEHVVRVGWEPGQVVVFDNRITQHYAIDNYDRAPRKLNRITVAGDVPVGVHGQRSHSLEGDSSQYSPIVELP</sequence>
<comment type="cofactor">
    <cofactor evidence="1">
        <name>Fe(2+)</name>
        <dbReference type="ChEBI" id="CHEBI:29033"/>
    </cofactor>
</comment>
<evidence type="ECO:0000256" key="4">
    <source>
        <dbReference type="ARBA" id="ARBA00022964"/>
    </source>
</evidence>
<dbReference type="RefSeq" id="WP_345310867.1">
    <property type="nucleotide sequence ID" value="NZ_BAABLN010000010.1"/>
</dbReference>
<dbReference type="SUPFAM" id="SSF51197">
    <property type="entry name" value="Clavaminate synthase-like"/>
    <property type="match status" value="1"/>
</dbReference>
<dbReference type="GO" id="GO:0051213">
    <property type="term" value="F:dioxygenase activity"/>
    <property type="evidence" value="ECO:0007669"/>
    <property type="project" value="UniProtKB-KW"/>
</dbReference>
<evidence type="ECO:0000256" key="7">
    <source>
        <dbReference type="SAM" id="MobiDB-lite"/>
    </source>
</evidence>
<name>A0ABP8WUW3_9MICC</name>
<organism evidence="9 10">
    <name type="scientific">Kocuria gwangalliensis</name>
    <dbReference type="NCBI Taxonomy" id="501592"/>
    <lineage>
        <taxon>Bacteria</taxon>
        <taxon>Bacillati</taxon>
        <taxon>Actinomycetota</taxon>
        <taxon>Actinomycetes</taxon>
        <taxon>Micrococcales</taxon>
        <taxon>Micrococcaceae</taxon>
        <taxon>Kocuria</taxon>
    </lineage>
</organism>
<dbReference type="InterPro" id="IPR003819">
    <property type="entry name" value="TauD/TfdA-like"/>
</dbReference>
<keyword evidence="10" id="KW-1185">Reference proteome</keyword>
<comment type="caution">
    <text evidence="9">The sequence shown here is derived from an EMBL/GenBank/DDBJ whole genome shotgun (WGS) entry which is preliminary data.</text>
</comment>
<dbReference type="Proteomes" id="UP001501446">
    <property type="component" value="Unassembled WGS sequence"/>
</dbReference>
<keyword evidence="4 9" id="KW-0223">Dioxygenase</keyword>
<evidence type="ECO:0000259" key="8">
    <source>
        <dbReference type="Pfam" id="PF02668"/>
    </source>
</evidence>
<proteinExistence type="inferred from homology"/>
<dbReference type="EMBL" id="BAABLN010000010">
    <property type="protein sequence ID" value="GAA4695406.1"/>
    <property type="molecule type" value="Genomic_DNA"/>
</dbReference>
<keyword evidence="6" id="KW-0408">Iron</keyword>
<comment type="similarity">
    <text evidence="2">Belongs to the TfdA dioxygenase family.</text>
</comment>
<feature type="region of interest" description="Disordered" evidence="7">
    <location>
        <begin position="293"/>
        <end position="314"/>
    </location>
</feature>
<dbReference type="Pfam" id="PF02668">
    <property type="entry name" value="TauD"/>
    <property type="match status" value="1"/>
</dbReference>
<evidence type="ECO:0000313" key="10">
    <source>
        <dbReference type="Proteomes" id="UP001501446"/>
    </source>
</evidence>
<accession>A0ABP8WUW3</accession>
<evidence type="ECO:0000256" key="6">
    <source>
        <dbReference type="ARBA" id="ARBA00023004"/>
    </source>
</evidence>
<evidence type="ECO:0000256" key="5">
    <source>
        <dbReference type="ARBA" id="ARBA00023002"/>
    </source>
</evidence>
<reference evidence="10" key="1">
    <citation type="journal article" date="2019" name="Int. J. Syst. Evol. Microbiol.">
        <title>The Global Catalogue of Microorganisms (GCM) 10K type strain sequencing project: providing services to taxonomists for standard genome sequencing and annotation.</title>
        <authorList>
            <consortium name="The Broad Institute Genomics Platform"/>
            <consortium name="The Broad Institute Genome Sequencing Center for Infectious Disease"/>
            <person name="Wu L."/>
            <person name="Ma J."/>
        </authorList>
    </citation>
    <scope>NUCLEOTIDE SEQUENCE [LARGE SCALE GENOMIC DNA]</scope>
    <source>
        <strain evidence="10">JCM 18958</strain>
    </source>
</reference>
<keyword evidence="5" id="KW-0560">Oxidoreductase</keyword>
<gene>
    <name evidence="9" type="ORF">GCM10025781_11420</name>
</gene>
<dbReference type="InterPro" id="IPR051323">
    <property type="entry name" value="AtsK-like"/>
</dbReference>
<dbReference type="Gene3D" id="3.60.130.10">
    <property type="entry name" value="Clavaminate synthase-like"/>
    <property type="match status" value="1"/>
</dbReference>
<protein>
    <submittedName>
        <fullName evidence="9">TauD/TfdA family dioxygenase</fullName>
    </submittedName>
</protein>
<dbReference type="InterPro" id="IPR042098">
    <property type="entry name" value="TauD-like_sf"/>
</dbReference>
<keyword evidence="3" id="KW-0479">Metal-binding</keyword>
<dbReference type="PANTHER" id="PTHR30468:SF5">
    <property type="entry name" value="ALPHA-KETOGLUTARATE-DEPENDENT SULFATE ESTER DIOXYGENASE"/>
    <property type="match status" value="1"/>
</dbReference>
<evidence type="ECO:0000256" key="3">
    <source>
        <dbReference type="ARBA" id="ARBA00022723"/>
    </source>
</evidence>
<evidence type="ECO:0000256" key="1">
    <source>
        <dbReference type="ARBA" id="ARBA00001954"/>
    </source>
</evidence>
<feature type="domain" description="TauD/TfdA-like" evidence="8">
    <location>
        <begin position="18"/>
        <end position="283"/>
    </location>
</feature>
<evidence type="ECO:0000313" key="9">
    <source>
        <dbReference type="EMBL" id="GAA4695406.1"/>
    </source>
</evidence>
<evidence type="ECO:0000256" key="2">
    <source>
        <dbReference type="ARBA" id="ARBA00005896"/>
    </source>
</evidence>